<dbReference type="InterPro" id="IPR007248">
    <property type="entry name" value="Mpv17_PMP22"/>
</dbReference>
<evidence type="ECO:0000256" key="3">
    <source>
        <dbReference type="ARBA" id="ARBA00022692"/>
    </source>
</evidence>
<dbReference type="GO" id="GO:0016020">
    <property type="term" value="C:membrane"/>
    <property type="evidence" value="ECO:0007669"/>
    <property type="project" value="UniProtKB-SubCell"/>
</dbReference>
<comment type="similarity">
    <text evidence="2 6">Belongs to the peroxisomal membrane protein PXMP2/4 family.</text>
</comment>
<keyword evidence="5" id="KW-0472">Membrane</keyword>
<evidence type="ECO:0000256" key="6">
    <source>
        <dbReference type="RuleBase" id="RU363053"/>
    </source>
</evidence>
<organism evidence="7">
    <name type="scientific">Tetraselmis chuii</name>
    <dbReference type="NCBI Taxonomy" id="63592"/>
    <lineage>
        <taxon>Eukaryota</taxon>
        <taxon>Viridiplantae</taxon>
        <taxon>Chlorophyta</taxon>
        <taxon>core chlorophytes</taxon>
        <taxon>Chlorodendrophyceae</taxon>
        <taxon>Chlorodendrales</taxon>
        <taxon>Chlorodendraceae</taxon>
        <taxon>Tetraselmis</taxon>
    </lineage>
</organism>
<reference evidence="7" key="1">
    <citation type="submission" date="2021-01" db="EMBL/GenBank/DDBJ databases">
        <authorList>
            <person name="Corre E."/>
            <person name="Pelletier E."/>
            <person name="Niang G."/>
            <person name="Scheremetjew M."/>
            <person name="Finn R."/>
            <person name="Kale V."/>
            <person name="Holt S."/>
            <person name="Cochrane G."/>
            <person name="Meng A."/>
            <person name="Brown T."/>
            <person name="Cohen L."/>
        </authorList>
    </citation>
    <scope>NUCLEOTIDE SEQUENCE</scope>
    <source>
        <strain evidence="7">PLY429</strain>
    </source>
</reference>
<gene>
    <name evidence="7" type="ORF">TCHU04912_LOCUS8722</name>
</gene>
<evidence type="ECO:0000313" key="7">
    <source>
        <dbReference type="EMBL" id="CAD9206486.1"/>
    </source>
</evidence>
<dbReference type="PANTHER" id="PTHR11266:SF17">
    <property type="entry name" value="PROTEIN MPV17"/>
    <property type="match status" value="1"/>
</dbReference>
<evidence type="ECO:0000256" key="2">
    <source>
        <dbReference type="ARBA" id="ARBA00006824"/>
    </source>
</evidence>
<evidence type="ECO:0000256" key="1">
    <source>
        <dbReference type="ARBA" id="ARBA00004141"/>
    </source>
</evidence>
<keyword evidence="4" id="KW-1133">Transmembrane helix</keyword>
<dbReference type="PANTHER" id="PTHR11266">
    <property type="entry name" value="PEROXISOMAL MEMBRANE PROTEIN 2, PXMP2 MPV17"/>
    <property type="match status" value="1"/>
</dbReference>
<evidence type="ECO:0000256" key="4">
    <source>
        <dbReference type="ARBA" id="ARBA00022989"/>
    </source>
</evidence>
<keyword evidence="3" id="KW-0812">Transmembrane</keyword>
<dbReference type="AlphaFoldDB" id="A0A7S1SRF6"/>
<dbReference type="Pfam" id="PF04117">
    <property type="entry name" value="Mpv17_PMP22"/>
    <property type="match status" value="1"/>
</dbReference>
<evidence type="ECO:0000256" key="5">
    <source>
        <dbReference type="ARBA" id="ARBA00023136"/>
    </source>
</evidence>
<protein>
    <recommendedName>
        <fullName evidence="8">Peroxisomal membrane protein MPV17</fullName>
    </recommendedName>
</protein>
<sequence length="203" mass="22584">MAGCTPKVLWASYRSALAKHPVKTQALTTAVLWAVGDLLSQLIEGTEKPGLDLWRTGATALFAGCFIGPVGHFWYILLEHVAVSVFPKGSTLYVALKVVADSVVECPLDVAAFFCFMEFFKGGGIEEAQKKLITDFWPTYLAQMTFWPLYQWFNFSMVPVEHQLLVVNFGCILDCTFLCWANSQQGWADKLLLSVRGGNIQSF</sequence>
<accession>A0A7S1SRF6</accession>
<name>A0A7S1SRF6_9CHLO</name>
<comment type="subcellular location">
    <subcellularLocation>
        <location evidence="1">Membrane</location>
        <topology evidence="1">Multi-pass membrane protein</topology>
    </subcellularLocation>
</comment>
<dbReference type="GO" id="GO:0005737">
    <property type="term" value="C:cytoplasm"/>
    <property type="evidence" value="ECO:0007669"/>
    <property type="project" value="TreeGrafter"/>
</dbReference>
<proteinExistence type="inferred from homology"/>
<dbReference type="EMBL" id="HBGG01016991">
    <property type="protein sequence ID" value="CAD9206486.1"/>
    <property type="molecule type" value="Transcribed_RNA"/>
</dbReference>
<evidence type="ECO:0008006" key="8">
    <source>
        <dbReference type="Google" id="ProtNLM"/>
    </source>
</evidence>